<dbReference type="OrthoDB" id="9799878at2"/>
<keyword evidence="1" id="KW-0732">Signal</keyword>
<dbReference type="InterPro" id="IPR011042">
    <property type="entry name" value="6-blade_b-propeller_TolB-like"/>
</dbReference>
<dbReference type="EMBL" id="SAYW01000006">
    <property type="protein sequence ID" value="RWU04854.1"/>
    <property type="molecule type" value="Genomic_DNA"/>
</dbReference>
<protein>
    <submittedName>
        <fullName evidence="2">Uncharacterized protein</fullName>
    </submittedName>
</protein>
<dbReference type="RefSeq" id="WP_113648606.1">
    <property type="nucleotide sequence ID" value="NZ_QMHN01000006.1"/>
</dbReference>
<evidence type="ECO:0000313" key="3">
    <source>
        <dbReference type="Proteomes" id="UP000284120"/>
    </source>
</evidence>
<dbReference type="PANTHER" id="PTHR36842">
    <property type="entry name" value="PROTEIN TOLB HOMOLOG"/>
    <property type="match status" value="1"/>
</dbReference>
<dbReference type="AlphaFoldDB" id="A0A3S3PMF9"/>
<proteinExistence type="predicted"/>
<accession>A0A3S3PMF9</accession>
<sequence length="924" mass="106612">MKFRILLLSVLSFYSLEVFSQFFDESQTPLSVKWRQIDHRGFKIIYPNSLEKEAQRMANTLAYIYPTVGKSLGQQKTLIPIVLQNQGTTSNGFVQLAPKKSQFYTMPSQQFDSQDWLNNLAVHELRHVAQFNKITGSAGFPFPEEVYFGYIGVSTPLWFLEGDAVSTETSLTYSGRGRQPSWIMPFRTSILEGKKFNYSKAYFGSEKDVTPGYYQLGYLINSNLQKNYGNNIGNELLSDLNKRPLRLYPFSQSLKKITDKNTKHYYLKTLEDLRSAWSKQNEQNSTTDYKSLNHKTTYATNYHLPTQLPDQNILVIKQSKSETPGFISLAPDGKEKTLLKIGYQEQPWYSYGNGKVVWDERREDPRYKQRSYNVICIYDLQSGKKQQLTHQTRLFAPSISGDGQKLIAVRVDLGNQNTLVTLDMATGKIIDSLSNPENYQIQTPALNHDGSKMAWITVTEKGKSLWLKEGQNLSELISNSRQQLSRPIFFGNKIAFNAHFSGVDNIYEIEPASKKINALTASKYGAFNASFSTDGKTLLFNNYQLMGYEIAKTEINPTVIPEDHFVYFGQPTKAEDYVFAYVPDSTFSSKSYSPLKHMFNFHSISPTSDDDVERVGLQFKSDDLLNTTSVYAGVTYESSLRRFEYNAGFRYKALYPVININYRNRPRLANYRFQNAIHQAKWREDYISLTTSLPLSFNSFNHLFSFIGEAGTYYVNRHFNPVDDQRLVNTIEFPMTYRISFNHQVRSAERDIAPKWAQLIELKYQNLPFDRSLTGRLFAFESFFYFPGLAKNHTLLASFSYQQNSGTFRTVNDIPTVYGYNQIRAKSLLKNTLLLNYRFPFLFPDLEIGPFAYIRNVRANFFSHYENIGKETNLAQPKTFGIELRSDMNLLRYQPVADVGARLIFVNNIYHQNPIFEVLFNYYF</sequence>
<dbReference type="SUPFAM" id="SSF82171">
    <property type="entry name" value="DPP6 N-terminal domain-like"/>
    <property type="match status" value="1"/>
</dbReference>
<dbReference type="Gene3D" id="2.120.10.30">
    <property type="entry name" value="TolB, C-terminal domain"/>
    <property type="match status" value="1"/>
</dbReference>
<feature type="chain" id="PRO_5018771954" evidence="1">
    <location>
        <begin position="21"/>
        <end position="924"/>
    </location>
</feature>
<keyword evidence="3" id="KW-1185">Reference proteome</keyword>
<evidence type="ECO:0000313" key="2">
    <source>
        <dbReference type="EMBL" id="RWU04854.1"/>
    </source>
</evidence>
<evidence type="ECO:0000256" key="1">
    <source>
        <dbReference type="SAM" id="SignalP"/>
    </source>
</evidence>
<comment type="caution">
    <text evidence="2">The sequence shown here is derived from an EMBL/GenBank/DDBJ whole genome shotgun (WGS) entry which is preliminary data.</text>
</comment>
<dbReference type="Proteomes" id="UP000284120">
    <property type="component" value="Unassembled WGS sequence"/>
</dbReference>
<gene>
    <name evidence="2" type="ORF">DPV69_16960</name>
</gene>
<name>A0A3S3PMF9_9SPHI</name>
<dbReference type="PANTHER" id="PTHR36842:SF1">
    <property type="entry name" value="PROTEIN TOLB"/>
    <property type="match status" value="1"/>
</dbReference>
<organism evidence="2 3">
    <name type="scientific">Pedobacter chitinilyticus</name>
    <dbReference type="NCBI Taxonomy" id="2233776"/>
    <lineage>
        <taxon>Bacteria</taxon>
        <taxon>Pseudomonadati</taxon>
        <taxon>Bacteroidota</taxon>
        <taxon>Sphingobacteriia</taxon>
        <taxon>Sphingobacteriales</taxon>
        <taxon>Sphingobacteriaceae</taxon>
        <taxon>Pedobacter</taxon>
    </lineage>
</organism>
<feature type="signal peptide" evidence="1">
    <location>
        <begin position="1"/>
        <end position="20"/>
    </location>
</feature>
<reference evidence="2 3" key="1">
    <citation type="submission" date="2018-06" db="EMBL/GenBank/DDBJ databases">
        <title>Pedobacter endophyticus sp. nov., an endophytic bacterium isolated from a leaf of Triticum aestivum.</title>
        <authorList>
            <person name="Zhang L."/>
        </authorList>
    </citation>
    <scope>NUCLEOTIDE SEQUENCE [LARGE SCALE GENOMIC DNA]</scope>
    <source>
        <strain evidence="2 3">CM134L-2</strain>
    </source>
</reference>